<dbReference type="AlphaFoldDB" id="A0AAF0QJ47"/>
<accession>A0AAF0QJ47</accession>
<protein>
    <submittedName>
        <fullName evidence="3">Uncharacterized protein</fullName>
    </submittedName>
</protein>
<proteinExistence type="predicted"/>
<evidence type="ECO:0000256" key="2">
    <source>
        <dbReference type="SAM" id="Phobius"/>
    </source>
</evidence>
<dbReference type="EMBL" id="CP133615">
    <property type="protein sequence ID" value="WMV24719.1"/>
    <property type="molecule type" value="Genomic_DNA"/>
</dbReference>
<evidence type="ECO:0000256" key="1">
    <source>
        <dbReference type="SAM" id="MobiDB-lite"/>
    </source>
</evidence>
<keyword evidence="2" id="KW-1133">Transmembrane helix</keyword>
<evidence type="ECO:0000313" key="3">
    <source>
        <dbReference type="EMBL" id="WMV24719.1"/>
    </source>
</evidence>
<name>A0AAF0QJ47_SOLVR</name>
<dbReference type="Proteomes" id="UP001234989">
    <property type="component" value="Chromosome 4"/>
</dbReference>
<organism evidence="3 4">
    <name type="scientific">Solanum verrucosum</name>
    <dbReference type="NCBI Taxonomy" id="315347"/>
    <lineage>
        <taxon>Eukaryota</taxon>
        <taxon>Viridiplantae</taxon>
        <taxon>Streptophyta</taxon>
        <taxon>Embryophyta</taxon>
        <taxon>Tracheophyta</taxon>
        <taxon>Spermatophyta</taxon>
        <taxon>Magnoliopsida</taxon>
        <taxon>eudicotyledons</taxon>
        <taxon>Gunneridae</taxon>
        <taxon>Pentapetalae</taxon>
        <taxon>asterids</taxon>
        <taxon>lamiids</taxon>
        <taxon>Solanales</taxon>
        <taxon>Solanaceae</taxon>
        <taxon>Solanoideae</taxon>
        <taxon>Solaneae</taxon>
        <taxon>Solanum</taxon>
    </lineage>
</organism>
<feature type="region of interest" description="Disordered" evidence="1">
    <location>
        <begin position="1"/>
        <end position="24"/>
    </location>
</feature>
<reference evidence="3" key="1">
    <citation type="submission" date="2023-08" db="EMBL/GenBank/DDBJ databases">
        <title>A de novo genome assembly of Solanum verrucosum Schlechtendal, a Mexican diploid species geographically isolated from the other diploid A-genome species in potato relatives.</title>
        <authorList>
            <person name="Hosaka K."/>
        </authorList>
    </citation>
    <scope>NUCLEOTIDE SEQUENCE</scope>
    <source>
        <tissue evidence="3">Young leaves</tissue>
    </source>
</reference>
<keyword evidence="4" id="KW-1185">Reference proteome</keyword>
<gene>
    <name evidence="3" type="ORF">MTR67_018104</name>
</gene>
<feature type="transmembrane region" description="Helical" evidence="2">
    <location>
        <begin position="33"/>
        <end position="53"/>
    </location>
</feature>
<keyword evidence="2" id="KW-0812">Transmembrane</keyword>
<keyword evidence="2" id="KW-0472">Membrane</keyword>
<evidence type="ECO:0000313" key="4">
    <source>
        <dbReference type="Proteomes" id="UP001234989"/>
    </source>
</evidence>
<sequence>MIPHPLRQRNGSRPPENSPSVTQSSQIDLKRLILERFLFSFMISLLLHLRLAFPRI</sequence>